<sequence length="297" mass="33571">MSEITDIFIKTLQGLDLSDFKMFKLKLERLGKISEQKLENANVGETVDLIVQVYCESGCIVSKILRRMDQNQLASDLEKALKELEKELQSVSPLRVVLLGKTGSGKRASANTILGRKDFSSESVTETCSNQYTVVDRREITVIDIAGLFDTEKPTEELKGEMEKCVEMSLPGPHAFLMVIRLGVRFTEEERNAVKWIQENFDTSPLTPEMVVGQPTPEVVRSFVLDKSWWSKQSIHLVLNLCFQLLQKMASQQNIDIFAAVCHVTVTWLPPYSADPMDHLSHAVYIVFGLCFDFTET</sequence>
<dbReference type="OrthoDB" id="8954335at2759"/>
<protein>
    <submittedName>
        <fullName evidence="5">GTPase IMAP family member 8-like</fullName>
    </submittedName>
</protein>
<evidence type="ECO:0000313" key="5">
    <source>
        <dbReference type="RefSeq" id="XP_042561065.1"/>
    </source>
</evidence>
<dbReference type="SMART" id="SM01289">
    <property type="entry name" value="PYRIN"/>
    <property type="match status" value="1"/>
</dbReference>
<keyword evidence="2" id="KW-0342">GTP-binding</keyword>
<evidence type="ECO:0000313" key="4">
    <source>
        <dbReference type="Proteomes" id="UP000515152"/>
    </source>
</evidence>
<dbReference type="KEGG" id="char:122130400"/>
<dbReference type="Proteomes" id="UP000515152">
    <property type="component" value="Unplaced"/>
</dbReference>
<dbReference type="AlphaFoldDB" id="A0A8M1KEW9"/>
<dbReference type="Pfam" id="PF04548">
    <property type="entry name" value="AIG1"/>
    <property type="match status" value="1"/>
</dbReference>
<evidence type="ECO:0000256" key="1">
    <source>
        <dbReference type="ARBA" id="ARBA00022741"/>
    </source>
</evidence>
<organism evidence="4 5">
    <name type="scientific">Clupea harengus</name>
    <name type="common">Atlantic herring</name>
    <dbReference type="NCBI Taxonomy" id="7950"/>
    <lineage>
        <taxon>Eukaryota</taxon>
        <taxon>Metazoa</taxon>
        <taxon>Chordata</taxon>
        <taxon>Craniata</taxon>
        <taxon>Vertebrata</taxon>
        <taxon>Euteleostomi</taxon>
        <taxon>Actinopterygii</taxon>
        <taxon>Neopterygii</taxon>
        <taxon>Teleostei</taxon>
        <taxon>Clupei</taxon>
        <taxon>Clupeiformes</taxon>
        <taxon>Clupeoidei</taxon>
        <taxon>Clupeidae</taxon>
        <taxon>Clupea</taxon>
    </lineage>
</organism>
<dbReference type="InterPro" id="IPR004020">
    <property type="entry name" value="DAPIN"/>
</dbReference>
<dbReference type="InterPro" id="IPR045058">
    <property type="entry name" value="GIMA/IAN/Toc"/>
</dbReference>
<dbReference type="GeneID" id="122130400"/>
<feature type="domain" description="AIG1-type G" evidence="3">
    <location>
        <begin position="91"/>
        <end position="297"/>
    </location>
</feature>
<dbReference type="Pfam" id="PF02758">
    <property type="entry name" value="PYRIN"/>
    <property type="match status" value="1"/>
</dbReference>
<evidence type="ECO:0000259" key="3">
    <source>
        <dbReference type="PROSITE" id="PS51720"/>
    </source>
</evidence>
<dbReference type="PROSITE" id="PS51720">
    <property type="entry name" value="G_AIG1"/>
    <property type="match status" value="1"/>
</dbReference>
<proteinExistence type="predicted"/>
<dbReference type="RefSeq" id="XP_042561065.1">
    <property type="nucleotide sequence ID" value="XM_042705131.1"/>
</dbReference>
<name>A0A8M1KEW9_CLUHA</name>
<gene>
    <name evidence="5" type="primary">LOC122130400</name>
</gene>
<keyword evidence="4" id="KW-1185">Reference proteome</keyword>
<dbReference type="PANTHER" id="PTHR10903">
    <property type="entry name" value="GTPASE, IMAP FAMILY MEMBER-RELATED"/>
    <property type="match status" value="1"/>
</dbReference>
<dbReference type="InterPro" id="IPR006703">
    <property type="entry name" value="G_AIG1"/>
</dbReference>
<evidence type="ECO:0000256" key="2">
    <source>
        <dbReference type="ARBA" id="ARBA00023134"/>
    </source>
</evidence>
<accession>A0A8M1KEW9</accession>
<reference evidence="5" key="1">
    <citation type="submission" date="2025-08" db="UniProtKB">
        <authorList>
            <consortium name="RefSeq"/>
        </authorList>
    </citation>
    <scope>IDENTIFICATION</scope>
</reference>
<dbReference type="GO" id="GO:0005525">
    <property type="term" value="F:GTP binding"/>
    <property type="evidence" value="ECO:0007669"/>
    <property type="project" value="UniProtKB-KW"/>
</dbReference>
<dbReference type="PANTHER" id="PTHR10903:SF188">
    <property type="entry name" value="GTPASE IMAP FAMILY MEMBER 2-LIKE-RELATED"/>
    <property type="match status" value="1"/>
</dbReference>
<keyword evidence="1" id="KW-0547">Nucleotide-binding</keyword>